<evidence type="ECO:0000313" key="3">
    <source>
        <dbReference type="Proteomes" id="UP001056109"/>
    </source>
</evidence>
<feature type="signal peptide" evidence="1">
    <location>
        <begin position="1"/>
        <end position="27"/>
    </location>
</feature>
<dbReference type="RefSeq" id="WP_252673802.1">
    <property type="nucleotide sequence ID" value="NZ_CP099547.1"/>
</dbReference>
<sequence>MKSAVQSAVATILAILLAVGSTGSANATELHSSNQSLSLHGTTIQAESSARYPEPSVQDILLFGTDDPETVYLLNQMSEDFAKFGDKGAYDSLIVGSDAPIRPGTITTQDWNSFASCVGSGLAQSFGLDVLKRAFDSQVRNALKSHQWKVASSIMHRNLTRLLGKKGASFVIKKIAAKALPGGLPGQIAW</sequence>
<feature type="chain" id="PRO_5045896868" evidence="1">
    <location>
        <begin position="28"/>
        <end position="190"/>
    </location>
</feature>
<keyword evidence="1" id="KW-0732">Signal</keyword>
<proteinExistence type="predicted"/>
<accession>A0ABY5AIX9</accession>
<protein>
    <submittedName>
        <fullName evidence="2">Uncharacterized protein</fullName>
    </submittedName>
</protein>
<reference evidence="2" key="1">
    <citation type="submission" date="2022-06" db="EMBL/GenBank/DDBJ databases">
        <title>Complete Genome Sequence of Arcanobacterium pinnipediorum strain DSM 28752 isolated from a harbour seal.</title>
        <authorList>
            <person name="Borowiak M."/>
            <person name="Kreitlow A."/>
            <person name="Alssahen M."/>
            <person name="Malorny B."/>
            <person name="Laemmler C."/>
            <person name="Prenger-Berninghoff E."/>
            <person name="Siebert U."/>
            <person name="Ploetz M."/>
            <person name="Abdulmawjood A."/>
        </authorList>
    </citation>
    <scope>NUCLEOTIDE SEQUENCE</scope>
    <source>
        <strain evidence="2">DSM 28752</strain>
    </source>
</reference>
<gene>
    <name evidence="2" type="ORF">NG665_02910</name>
</gene>
<name>A0ABY5AIX9_9ACTO</name>
<keyword evidence="3" id="KW-1185">Reference proteome</keyword>
<organism evidence="2 3">
    <name type="scientific">Arcanobacterium pinnipediorum</name>
    <dbReference type="NCBI Taxonomy" id="1503041"/>
    <lineage>
        <taxon>Bacteria</taxon>
        <taxon>Bacillati</taxon>
        <taxon>Actinomycetota</taxon>
        <taxon>Actinomycetes</taxon>
        <taxon>Actinomycetales</taxon>
        <taxon>Actinomycetaceae</taxon>
        <taxon>Arcanobacterium</taxon>
    </lineage>
</organism>
<dbReference type="Proteomes" id="UP001056109">
    <property type="component" value="Chromosome"/>
</dbReference>
<evidence type="ECO:0000313" key="2">
    <source>
        <dbReference type="EMBL" id="USR79945.1"/>
    </source>
</evidence>
<evidence type="ECO:0000256" key="1">
    <source>
        <dbReference type="SAM" id="SignalP"/>
    </source>
</evidence>
<dbReference type="EMBL" id="CP099547">
    <property type="protein sequence ID" value="USR79945.1"/>
    <property type="molecule type" value="Genomic_DNA"/>
</dbReference>